<evidence type="ECO:0008006" key="3">
    <source>
        <dbReference type="Google" id="ProtNLM"/>
    </source>
</evidence>
<organism evidence="1 2">
    <name type="scientific">Lentinus brumalis</name>
    <dbReference type="NCBI Taxonomy" id="2498619"/>
    <lineage>
        <taxon>Eukaryota</taxon>
        <taxon>Fungi</taxon>
        <taxon>Dikarya</taxon>
        <taxon>Basidiomycota</taxon>
        <taxon>Agaricomycotina</taxon>
        <taxon>Agaricomycetes</taxon>
        <taxon>Polyporales</taxon>
        <taxon>Polyporaceae</taxon>
        <taxon>Lentinus</taxon>
    </lineage>
</organism>
<evidence type="ECO:0000313" key="1">
    <source>
        <dbReference type="EMBL" id="RDX39896.1"/>
    </source>
</evidence>
<evidence type="ECO:0000313" key="2">
    <source>
        <dbReference type="Proteomes" id="UP000256964"/>
    </source>
</evidence>
<sequence length="68" mass="7841">MYRLCGIIYYKPSHFVCRIIDKAGGVWYHDGTANGGKVVYYDNIVNYNHKKLQSAGDYVMAMLLYTKL</sequence>
<proteinExistence type="predicted"/>
<dbReference type="EMBL" id="KZ857621">
    <property type="protein sequence ID" value="RDX39896.1"/>
    <property type="molecule type" value="Genomic_DNA"/>
</dbReference>
<dbReference type="OrthoDB" id="2737694at2759"/>
<name>A0A371CI13_9APHY</name>
<dbReference type="AlphaFoldDB" id="A0A371CI13"/>
<protein>
    <recommendedName>
        <fullName evidence="3">USP domain-containing protein</fullName>
    </recommendedName>
</protein>
<accession>A0A371CI13</accession>
<dbReference type="Proteomes" id="UP000256964">
    <property type="component" value="Unassembled WGS sequence"/>
</dbReference>
<keyword evidence="2" id="KW-1185">Reference proteome</keyword>
<gene>
    <name evidence="1" type="ORF">OH76DRAFT_1367035</name>
</gene>
<reference evidence="1 2" key="1">
    <citation type="journal article" date="2018" name="Biotechnol. Biofuels">
        <title>Integrative visual omics of the white-rot fungus Polyporus brumalis exposes the biotechnological potential of its oxidative enzymes for delignifying raw plant biomass.</title>
        <authorList>
            <person name="Miyauchi S."/>
            <person name="Rancon A."/>
            <person name="Drula E."/>
            <person name="Hage H."/>
            <person name="Chaduli D."/>
            <person name="Favel A."/>
            <person name="Grisel S."/>
            <person name="Henrissat B."/>
            <person name="Herpoel-Gimbert I."/>
            <person name="Ruiz-Duenas F.J."/>
            <person name="Chevret D."/>
            <person name="Hainaut M."/>
            <person name="Lin J."/>
            <person name="Wang M."/>
            <person name="Pangilinan J."/>
            <person name="Lipzen A."/>
            <person name="Lesage-Meessen L."/>
            <person name="Navarro D."/>
            <person name="Riley R."/>
            <person name="Grigoriev I.V."/>
            <person name="Zhou S."/>
            <person name="Raouche S."/>
            <person name="Rosso M.N."/>
        </authorList>
    </citation>
    <scope>NUCLEOTIDE SEQUENCE [LARGE SCALE GENOMIC DNA]</scope>
    <source>
        <strain evidence="1 2">BRFM 1820</strain>
    </source>
</reference>